<protein>
    <submittedName>
        <fullName evidence="15">NADH-quinone oxidoreductase subunit G</fullName>
        <ecNumber evidence="15">1.2.1.2</ecNumber>
    </submittedName>
</protein>
<dbReference type="Gene3D" id="2.20.25.90">
    <property type="entry name" value="ADC-like domains"/>
    <property type="match status" value="1"/>
</dbReference>
<dbReference type="InterPro" id="IPR006963">
    <property type="entry name" value="Mopterin_OxRdtase_4Fe-4S_dom"/>
</dbReference>
<sequence>MVKLTINGQEAETGRDSTILDAANGIGIKIPTLCHIKGLEPYGGCRMCLIEIEGVARLQTACTTKVNNGMVVFTETEEINKARKAMLEFLLINHPLDCPVCDKAGECLLQDQAARFGASEGRFAEGKRTHPENINDSIIVRNMERCILCTRCTRMCGEAQGAYAISVTGRGQHSFVEPFSHDKYNCEYCGNCLTVCPVGAIMSRLHRHNYRPWYVEKEIETVCGFCGVGCTTFIQMRAATIIRTLPKLGTGVNKGLLCVRGRFGYDYVESEGRLKTPMIRVNGVLEPVSWEKALAYITKTLKDIKTKHTPKAIGAIASGMCSNEDNYMLQKLMRFVIGSNNIDSTARLAYAPAKTYIERIFGAGATANVIADIEKSDGIFTAGGDPTAINPVLGVQIRSAWRHGAKVVVSGQPGGLGNFINYDLNSVPQHEETVLNTLVIGLAEMKGYSGKNPFLERKIKALRLPCEPELRATGVLLENMEEAIDDLSGLKRPVVVIGPSLLHAGIPSKNLFLVAAIAYLIDAKIYLLSKKPNYRGLIDMGCVPDTIPGGLPVRPGQLKLKKGVTMTVPAEKGMGLFEMIDGALDGSLKALYVLGENPVFNLPDRDKTEKALSALDLLVVQDIFMTETTRHAHVVLPAAAWSEKDGTMTNLGGRIQFLRKGSAVSAGKSEWRVIADIARTLGMNETYADSKEVWEEITQVSVLHSASEYDEIKDGGLMWPYGSVQFQGGAEDFIVEGLEILPEIKEACAAAPCKLLLLPERSLFHSGSTTRKSKAILSVSPEPYLSINPVDAGKLGLSNDDTVRVKTAKGSSVVTLKIVRDCPEGAVILSNTFEKVSFNALTGYTVDPVLGCMVFTDNEASLEKL</sequence>
<evidence type="ECO:0000256" key="2">
    <source>
        <dbReference type="ARBA" id="ARBA00002378"/>
    </source>
</evidence>
<evidence type="ECO:0000256" key="5">
    <source>
        <dbReference type="ARBA" id="ARBA00022719"/>
    </source>
</evidence>
<comment type="cofactor">
    <cofactor evidence="1">
        <name>[4Fe-4S] cluster</name>
        <dbReference type="ChEBI" id="CHEBI:49883"/>
    </cofactor>
</comment>
<keyword evidence="3" id="KW-0004">4Fe-4S</keyword>
<feature type="domain" description="4Fe-4S ferredoxin-type" evidence="12">
    <location>
        <begin position="177"/>
        <end position="206"/>
    </location>
</feature>
<dbReference type="EC" id="1.2.1.2" evidence="15"/>
<dbReference type="Pfam" id="PF10588">
    <property type="entry name" value="NADH-G_4Fe-4S_3"/>
    <property type="match status" value="1"/>
</dbReference>
<dbReference type="EMBL" id="LNQR01000023">
    <property type="protein sequence ID" value="KWT92053.1"/>
    <property type="molecule type" value="Genomic_DNA"/>
</dbReference>
<accession>A0ABR5SI90</accession>
<dbReference type="Pfam" id="PF00384">
    <property type="entry name" value="Molybdopterin"/>
    <property type="match status" value="1"/>
</dbReference>
<dbReference type="InterPro" id="IPR019574">
    <property type="entry name" value="NADH_UbQ_OxRdtase_Gsu_4Fe4S-bd"/>
</dbReference>
<proteinExistence type="predicted"/>
<dbReference type="Pfam" id="PF22117">
    <property type="entry name" value="Fer4_Nqo3"/>
    <property type="match status" value="1"/>
</dbReference>
<dbReference type="SUPFAM" id="SSF50692">
    <property type="entry name" value="ADC-like"/>
    <property type="match status" value="1"/>
</dbReference>
<dbReference type="InterPro" id="IPR036010">
    <property type="entry name" value="2Fe-2S_ferredoxin-like_sf"/>
</dbReference>
<dbReference type="PROSITE" id="PS51085">
    <property type="entry name" value="2FE2S_FER_2"/>
    <property type="match status" value="1"/>
</dbReference>
<dbReference type="Pfam" id="PF04879">
    <property type="entry name" value="Molybdop_Fe4S4"/>
    <property type="match status" value="1"/>
</dbReference>
<comment type="caution">
    <text evidence="15">The sequence shown here is derived from an EMBL/GenBank/DDBJ whole genome shotgun (WGS) entry which is preliminary data.</text>
</comment>
<dbReference type="SUPFAM" id="SSF54292">
    <property type="entry name" value="2Fe-2S ferredoxin-like"/>
    <property type="match status" value="1"/>
</dbReference>
<evidence type="ECO:0000259" key="11">
    <source>
        <dbReference type="PROSITE" id="PS51085"/>
    </source>
</evidence>
<evidence type="ECO:0000256" key="4">
    <source>
        <dbReference type="ARBA" id="ARBA00022714"/>
    </source>
</evidence>
<dbReference type="PROSITE" id="PS00198">
    <property type="entry name" value="4FE4S_FER_1"/>
    <property type="match status" value="1"/>
</dbReference>
<keyword evidence="6" id="KW-0479">Metal-binding</keyword>
<name>A0ABR5SI90_9BACT</name>
<keyword evidence="16" id="KW-1185">Reference proteome</keyword>
<dbReference type="PROSITE" id="PS00643">
    <property type="entry name" value="COMPLEX1_75K_3"/>
    <property type="match status" value="1"/>
</dbReference>
<evidence type="ECO:0000256" key="3">
    <source>
        <dbReference type="ARBA" id="ARBA00022485"/>
    </source>
</evidence>
<dbReference type="PROSITE" id="PS51839">
    <property type="entry name" value="4FE4S_HC3"/>
    <property type="match status" value="1"/>
</dbReference>
<evidence type="ECO:0000256" key="7">
    <source>
        <dbReference type="ARBA" id="ARBA00023004"/>
    </source>
</evidence>
<dbReference type="SUPFAM" id="SSF53706">
    <property type="entry name" value="Formate dehydrogenase/DMSO reductase, domains 1-3"/>
    <property type="match status" value="1"/>
</dbReference>
<evidence type="ECO:0000256" key="1">
    <source>
        <dbReference type="ARBA" id="ARBA00001966"/>
    </source>
</evidence>
<dbReference type="PIRSF" id="PIRSF036643">
    <property type="entry name" value="FDH_alpha"/>
    <property type="match status" value="1"/>
</dbReference>
<evidence type="ECO:0000313" key="15">
    <source>
        <dbReference type="EMBL" id="KWT92053.1"/>
    </source>
</evidence>
<evidence type="ECO:0000259" key="13">
    <source>
        <dbReference type="PROSITE" id="PS51669"/>
    </source>
</evidence>
<feature type="domain" description="4Fe-4S ferredoxin-type" evidence="12">
    <location>
        <begin position="137"/>
        <end position="168"/>
    </location>
</feature>
<dbReference type="CDD" id="cd00207">
    <property type="entry name" value="fer2"/>
    <property type="match status" value="1"/>
</dbReference>
<dbReference type="PROSITE" id="PS51379">
    <property type="entry name" value="4FE4S_FER_2"/>
    <property type="match status" value="2"/>
</dbReference>
<dbReference type="InterPro" id="IPR017900">
    <property type="entry name" value="4Fe4S_Fe_S_CS"/>
</dbReference>
<keyword evidence="4" id="KW-0001">2Fe-2S</keyword>
<comment type="function">
    <text evidence="2">NDH-1 shuttles electrons from NADH, via FMN and iron-sulfur (Fe-S) centers, to quinones in the respiratory chain. The immediate electron acceptor for the enzyme in this species is believed to be ubiquinone. Couples the redox reaction to proton translocation (for every two electrons transferred, four hydrogen ions are translocated across the cytoplasmic membrane), and thus conserves the redox energy in a proton gradient.</text>
</comment>
<dbReference type="Gene3D" id="3.40.50.740">
    <property type="match status" value="2"/>
</dbReference>
<feature type="domain" description="4Fe-4S Mo/W bis-MGD-type" evidence="13">
    <location>
        <begin position="216"/>
        <end position="272"/>
    </location>
</feature>
<dbReference type="Proteomes" id="UP000060487">
    <property type="component" value="Unassembled WGS sequence"/>
</dbReference>
<feature type="domain" description="4Fe-4S His(Cys)3-ligated-type" evidence="14">
    <location>
        <begin position="78"/>
        <end position="117"/>
    </location>
</feature>
<dbReference type="InterPro" id="IPR006656">
    <property type="entry name" value="Mopterin_OxRdtase"/>
</dbReference>
<dbReference type="InterPro" id="IPR050123">
    <property type="entry name" value="Prok_molybdopt-oxidoreductase"/>
</dbReference>
<dbReference type="Pfam" id="PF01568">
    <property type="entry name" value="Molydop_binding"/>
    <property type="match status" value="1"/>
</dbReference>
<dbReference type="RefSeq" id="WP_085051134.1">
    <property type="nucleotide sequence ID" value="NZ_LNQR01000023.1"/>
</dbReference>
<dbReference type="InterPro" id="IPR017896">
    <property type="entry name" value="4Fe4S_Fe-S-bd"/>
</dbReference>
<evidence type="ECO:0000259" key="12">
    <source>
        <dbReference type="PROSITE" id="PS51379"/>
    </source>
</evidence>
<evidence type="ECO:0000313" key="16">
    <source>
        <dbReference type="Proteomes" id="UP000060487"/>
    </source>
</evidence>
<dbReference type="Gene3D" id="3.10.20.740">
    <property type="match status" value="1"/>
</dbReference>
<dbReference type="SMART" id="SM00929">
    <property type="entry name" value="NADH-G_4Fe-4S_3"/>
    <property type="match status" value="1"/>
</dbReference>
<dbReference type="PANTHER" id="PTHR43105:SF10">
    <property type="entry name" value="NADH-QUINONE OXIDOREDUCTASE SUBUNIT G"/>
    <property type="match status" value="1"/>
</dbReference>
<dbReference type="InterPro" id="IPR001041">
    <property type="entry name" value="2Fe-2S_ferredoxin-type"/>
</dbReference>
<keyword evidence="9" id="KW-0830">Ubiquinone</keyword>
<gene>
    <name evidence="15" type="ORF">ASN18_0606</name>
</gene>
<dbReference type="InterPro" id="IPR000283">
    <property type="entry name" value="NADH_UbQ_OxRdtase_75kDa_su_CS"/>
</dbReference>
<evidence type="ECO:0000256" key="9">
    <source>
        <dbReference type="ARBA" id="ARBA00023075"/>
    </source>
</evidence>
<dbReference type="SMART" id="SM00926">
    <property type="entry name" value="Molybdop_Fe4S4"/>
    <property type="match status" value="1"/>
</dbReference>
<dbReference type="Gene3D" id="3.40.228.10">
    <property type="entry name" value="Dimethylsulfoxide Reductase, domain 2"/>
    <property type="match status" value="1"/>
</dbReference>
<keyword evidence="7" id="KW-0408">Iron</keyword>
<keyword evidence="5" id="KW-0874">Quinone</keyword>
<dbReference type="Gene3D" id="2.40.40.20">
    <property type="match status" value="1"/>
</dbReference>
<feature type="domain" description="2Fe-2S ferredoxin-type" evidence="11">
    <location>
        <begin position="1"/>
        <end position="78"/>
    </location>
</feature>
<comment type="cofactor">
    <cofactor evidence="10">
        <name>[2Fe-2S] cluster</name>
        <dbReference type="ChEBI" id="CHEBI:190135"/>
    </cofactor>
</comment>
<dbReference type="InterPro" id="IPR009010">
    <property type="entry name" value="Asp_de-COase-like_dom_sf"/>
</dbReference>
<evidence type="ECO:0000256" key="10">
    <source>
        <dbReference type="ARBA" id="ARBA00034078"/>
    </source>
</evidence>
<dbReference type="Pfam" id="PF13510">
    <property type="entry name" value="Fer2_4"/>
    <property type="match status" value="1"/>
</dbReference>
<keyword evidence="8" id="KW-0411">Iron-sulfur</keyword>
<keyword evidence="15" id="KW-0560">Oxidoreductase</keyword>
<dbReference type="PROSITE" id="PS51669">
    <property type="entry name" value="4FE4S_MOW_BIS_MGD"/>
    <property type="match status" value="1"/>
</dbReference>
<dbReference type="Gene3D" id="3.30.70.20">
    <property type="match status" value="1"/>
</dbReference>
<reference evidence="15 16" key="1">
    <citation type="submission" date="2015-11" db="EMBL/GenBank/DDBJ databases">
        <authorList>
            <person name="Lin W."/>
        </authorList>
    </citation>
    <scope>NUCLEOTIDE SEQUENCE [LARGE SCALE GENOMIC DNA]</scope>
    <source>
        <strain evidence="15 16">HCH-1</strain>
    </source>
</reference>
<evidence type="ECO:0000259" key="14">
    <source>
        <dbReference type="PROSITE" id="PS51839"/>
    </source>
</evidence>
<dbReference type="SUPFAM" id="SSF54862">
    <property type="entry name" value="4Fe-4S ferredoxins"/>
    <property type="match status" value="1"/>
</dbReference>
<organism evidence="15 16">
    <name type="scientific">Candidatus Magnetominusculus xianensis</name>
    <dbReference type="NCBI Taxonomy" id="1748249"/>
    <lineage>
        <taxon>Bacteria</taxon>
        <taxon>Pseudomonadati</taxon>
        <taxon>Nitrospirota</taxon>
        <taxon>Nitrospiria</taxon>
        <taxon>Nitrospirales</taxon>
        <taxon>Nitrospiraceae</taxon>
        <taxon>Candidatus Magnetominusculus</taxon>
    </lineage>
</organism>
<dbReference type="InterPro" id="IPR006657">
    <property type="entry name" value="MoPterin_dinucl-bd_dom"/>
</dbReference>
<dbReference type="InterPro" id="IPR054351">
    <property type="entry name" value="NADH_UbQ_OxRdtase_ferredoxin"/>
</dbReference>
<evidence type="ECO:0000256" key="6">
    <source>
        <dbReference type="ARBA" id="ARBA00022723"/>
    </source>
</evidence>
<dbReference type="GO" id="GO:0016491">
    <property type="term" value="F:oxidoreductase activity"/>
    <property type="evidence" value="ECO:0007669"/>
    <property type="project" value="UniProtKB-KW"/>
</dbReference>
<dbReference type="PANTHER" id="PTHR43105">
    <property type="entry name" value="RESPIRATORY NITRATE REDUCTASE"/>
    <property type="match status" value="1"/>
</dbReference>
<evidence type="ECO:0000256" key="8">
    <source>
        <dbReference type="ARBA" id="ARBA00023014"/>
    </source>
</evidence>